<evidence type="ECO:0000313" key="3">
    <source>
        <dbReference type="Proteomes" id="UP001497482"/>
    </source>
</evidence>
<name>A0AAV2LSJ6_KNICA</name>
<sequence>MIPDLFTPPVASPGPSVSGTSCPSAALSGRFVSDGLRRKEECAWVKCHSSRDTERRGFHLGKNGARSHGSHHQSSRKGQEPRCGEAARHFKKIHLT</sequence>
<reference evidence="2 3" key="1">
    <citation type="submission" date="2024-04" db="EMBL/GenBank/DDBJ databases">
        <authorList>
            <person name="Waldvogel A.-M."/>
            <person name="Schoenle A."/>
        </authorList>
    </citation>
    <scope>NUCLEOTIDE SEQUENCE [LARGE SCALE GENOMIC DNA]</scope>
</reference>
<accession>A0AAV2LSJ6</accession>
<evidence type="ECO:0000256" key="1">
    <source>
        <dbReference type="SAM" id="MobiDB-lite"/>
    </source>
</evidence>
<keyword evidence="3" id="KW-1185">Reference proteome</keyword>
<dbReference type="AlphaFoldDB" id="A0AAV2LSJ6"/>
<feature type="region of interest" description="Disordered" evidence="1">
    <location>
        <begin position="1"/>
        <end position="24"/>
    </location>
</feature>
<dbReference type="EMBL" id="OZ035826">
    <property type="protein sequence ID" value="CAL1603529.1"/>
    <property type="molecule type" value="Genomic_DNA"/>
</dbReference>
<proteinExistence type="predicted"/>
<feature type="compositionally biased region" description="Basic and acidic residues" evidence="1">
    <location>
        <begin position="77"/>
        <end position="88"/>
    </location>
</feature>
<feature type="compositionally biased region" description="Basic and acidic residues" evidence="1">
    <location>
        <begin position="48"/>
        <end position="57"/>
    </location>
</feature>
<organism evidence="2 3">
    <name type="scientific">Knipowitschia caucasica</name>
    <name type="common">Caucasian dwarf goby</name>
    <name type="synonym">Pomatoschistus caucasicus</name>
    <dbReference type="NCBI Taxonomy" id="637954"/>
    <lineage>
        <taxon>Eukaryota</taxon>
        <taxon>Metazoa</taxon>
        <taxon>Chordata</taxon>
        <taxon>Craniata</taxon>
        <taxon>Vertebrata</taxon>
        <taxon>Euteleostomi</taxon>
        <taxon>Actinopterygii</taxon>
        <taxon>Neopterygii</taxon>
        <taxon>Teleostei</taxon>
        <taxon>Neoteleostei</taxon>
        <taxon>Acanthomorphata</taxon>
        <taxon>Gobiaria</taxon>
        <taxon>Gobiiformes</taxon>
        <taxon>Gobioidei</taxon>
        <taxon>Gobiidae</taxon>
        <taxon>Gobiinae</taxon>
        <taxon>Knipowitschia</taxon>
    </lineage>
</organism>
<gene>
    <name evidence="2" type="ORF">KC01_LOCUS31205</name>
</gene>
<feature type="region of interest" description="Disordered" evidence="1">
    <location>
        <begin position="48"/>
        <end position="96"/>
    </location>
</feature>
<evidence type="ECO:0000313" key="2">
    <source>
        <dbReference type="EMBL" id="CAL1603529.1"/>
    </source>
</evidence>
<protein>
    <submittedName>
        <fullName evidence="2">Uncharacterized protein</fullName>
    </submittedName>
</protein>
<feature type="compositionally biased region" description="Low complexity" evidence="1">
    <location>
        <begin position="7"/>
        <end position="21"/>
    </location>
</feature>
<dbReference type="Proteomes" id="UP001497482">
    <property type="component" value="Chromosome 4"/>
</dbReference>